<dbReference type="InterPro" id="IPR016024">
    <property type="entry name" value="ARM-type_fold"/>
</dbReference>
<reference evidence="1" key="1">
    <citation type="submission" date="2021-02" db="EMBL/GenBank/DDBJ databases">
        <authorList>
            <person name="Dougan E. K."/>
            <person name="Rhodes N."/>
            <person name="Thang M."/>
            <person name="Chan C."/>
        </authorList>
    </citation>
    <scope>NUCLEOTIDE SEQUENCE</scope>
</reference>
<gene>
    <name evidence="1" type="ORF">SNEC2469_LOCUS5450</name>
</gene>
<dbReference type="AlphaFoldDB" id="A0A812M2P4"/>
<comment type="caution">
    <text evidence="1">The sequence shown here is derived from an EMBL/GenBank/DDBJ whole genome shotgun (WGS) entry which is preliminary data.</text>
</comment>
<proteinExistence type="predicted"/>
<dbReference type="OrthoDB" id="439641at2759"/>
<organism evidence="1 2">
    <name type="scientific">Symbiodinium necroappetens</name>
    <dbReference type="NCBI Taxonomy" id="1628268"/>
    <lineage>
        <taxon>Eukaryota</taxon>
        <taxon>Sar</taxon>
        <taxon>Alveolata</taxon>
        <taxon>Dinophyceae</taxon>
        <taxon>Suessiales</taxon>
        <taxon>Symbiodiniaceae</taxon>
        <taxon>Symbiodinium</taxon>
    </lineage>
</organism>
<dbReference type="Proteomes" id="UP000601435">
    <property type="component" value="Unassembled WGS sequence"/>
</dbReference>
<dbReference type="SUPFAM" id="SSF48371">
    <property type="entry name" value="ARM repeat"/>
    <property type="match status" value="1"/>
</dbReference>
<feature type="non-terminal residue" evidence="1">
    <location>
        <position position="383"/>
    </location>
</feature>
<evidence type="ECO:0000313" key="1">
    <source>
        <dbReference type="EMBL" id="CAE7254179.1"/>
    </source>
</evidence>
<evidence type="ECO:0000313" key="2">
    <source>
        <dbReference type="Proteomes" id="UP000601435"/>
    </source>
</evidence>
<accession>A0A812M2P4</accession>
<protein>
    <submittedName>
        <fullName evidence="1">Uncharacterized protein</fullName>
    </submittedName>
</protein>
<keyword evidence="2" id="KW-1185">Reference proteome</keyword>
<name>A0A812M2P4_9DINO</name>
<dbReference type="EMBL" id="CAJNJA010010142">
    <property type="protein sequence ID" value="CAE7254179.1"/>
    <property type="molecule type" value="Genomic_DNA"/>
</dbReference>
<sequence>VAYSQDVATLIAPLGLPVVLEAALSHPSDSKLQGLMCEAFARLAQGGGEAAMVKCIVASLETPDVALSMLCDALQRLCENAICQPRQVVDELLHLCDSDPSNLELQRQVSLCLHRLLAAGVVSEACVRGRGTLLNSQWAHLLERFLGAEDEEAKLDGTFHSKVQELFHQEVALHFEYEAAERCLHYLRRRTQPSLVFLEVIRCLAENLEDYQSRSEARELAWDAGRQMLVPLDPHLRLRLQNEVLEAMQLRLPQALCSAALAAADWPKSEESLVKKTAHLLNECSKLLERKTQVTQDHHERAAELRREVMLFEAVEYLELNAAEATPTQVSSALHMLEVATAVAPVGPMAEVRFARDGACAGRCFGTPAVSPWEANCEGFAQG</sequence>